<evidence type="ECO:0000313" key="2">
    <source>
        <dbReference type="EMBL" id="KDQ59825.1"/>
    </source>
</evidence>
<dbReference type="InterPro" id="IPR046521">
    <property type="entry name" value="DUF6698"/>
</dbReference>
<dbReference type="InParanoid" id="A0A067Q116"/>
<feature type="region of interest" description="Disordered" evidence="1">
    <location>
        <begin position="1"/>
        <end position="26"/>
    </location>
</feature>
<keyword evidence="3" id="KW-1185">Reference proteome</keyword>
<dbReference type="OrthoDB" id="3160134at2759"/>
<name>A0A067Q116_9AGAM</name>
<reference evidence="3" key="1">
    <citation type="journal article" date="2014" name="Proc. Natl. Acad. Sci. U.S.A.">
        <title>Extensive sampling of basidiomycete genomes demonstrates inadequacy of the white-rot/brown-rot paradigm for wood decay fungi.</title>
        <authorList>
            <person name="Riley R."/>
            <person name="Salamov A.A."/>
            <person name="Brown D.W."/>
            <person name="Nagy L.G."/>
            <person name="Floudas D."/>
            <person name="Held B.W."/>
            <person name="Levasseur A."/>
            <person name="Lombard V."/>
            <person name="Morin E."/>
            <person name="Otillar R."/>
            <person name="Lindquist E.A."/>
            <person name="Sun H."/>
            <person name="LaButti K.M."/>
            <person name="Schmutz J."/>
            <person name="Jabbour D."/>
            <person name="Luo H."/>
            <person name="Baker S.E."/>
            <person name="Pisabarro A.G."/>
            <person name="Walton J.D."/>
            <person name="Blanchette R.A."/>
            <person name="Henrissat B."/>
            <person name="Martin F."/>
            <person name="Cullen D."/>
            <person name="Hibbett D.S."/>
            <person name="Grigoriev I.V."/>
        </authorList>
    </citation>
    <scope>NUCLEOTIDE SEQUENCE [LARGE SCALE GENOMIC DNA]</scope>
    <source>
        <strain evidence="3">MUCL 33604</strain>
    </source>
</reference>
<evidence type="ECO:0000256" key="1">
    <source>
        <dbReference type="SAM" id="MobiDB-lite"/>
    </source>
</evidence>
<evidence type="ECO:0000313" key="3">
    <source>
        <dbReference type="Proteomes" id="UP000027265"/>
    </source>
</evidence>
<protein>
    <submittedName>
        <fullName evidence="2">Uncharacterized protein</fullName>
    </submittedName>
</protein>
<proteinExistence type="predicted"/>
<dbReference type="EMBL" id="KL197715">
    <property type="protein sequence ID" value="KDQ59825.1"/>
    <property type="molecule type" value="Genomic_DNA"/>
</dbReference>
<dbReference type="Proteomes" id="UP000027265">
    <property type="component" value="Unassembled WGS sequence"/>
</dbReference>
<accession>A0A067Q116</accession>
<feature type="compositionally biased region" description="Low complexity" evidence="1">
    <location>
        <begin position="1"/>
        <end position="20"/>
    </location>
</feature>
<sequence>MACSPTSSRESSPASTPEPTRGTKRTQIDLELTKSGRQKAQKSCPLVGVGKHLARTVDMFHNPIAILKFGLEYDEDSEATYSTDDQRKYASFTSILLMDLDVEEKIYHPDTTAAMVKAIGKEIYEGQKSARLEDTHKLKRAVIDWLGDDVQPHISRTRKEGRGFNHSATAVQLCPAELPYSEEICIQLREGKCEIDGEPVSGLDWPVFVFAGRYNPHRPLEGLFQGNFLLKGYKMIFIAPSAVDSDGNDSRATRAGNAALHNMTHVTPASIAYVATQVYFALSSQTIFKKDNVVTDSMRFYNGILDFFDNPKFAVCAKEILAWWDMQIFPQTTQRTTNGKPKGTLARMAARLVDMTIQSDEA</sequence>
<dbReference type="Pfam" id="PF20414">
    <property type="entry name" value="DUF6698"/>
    <property type="match status" value="1"/>
</dbReference>
<dbReference type="AlphaFoldDB" id="A0A067Q116"/>
<gene>
    <name evidence="2" type="ORF">JAAARDRAFT_192282</name>
</gene>
<dbReference type="HOGENOM" id="CLU_035918_3_1_1"/>
<organism evidence="2 3">
    <name type="scientific">Jaapia argillacea MUCL 33604</name>
    <dbReference type="NCBI Taxonomy" id="933084"/>
    <lineage>
        <taxon>Eukaryota</taxon>
        <taxon>Fungi</taxon>
        <taxon>Dikarya</taxon>
        <taxon>Basidiomycota</taxon>
        <taxon>Agaricomycotina</taxon>
        <taxon>Agaricomycetes</taxon>
        <taxon>Agaricomycetidae</taxon>
        <taxon>Jaapiales</taxon>
        <taxon>Jaapiaceae</taxon>
        <taxon>Jaapia</taxon>
    </lineage>
</organism>
<dbReference type="STRING" id="933084.A0A067Q116"/>